<dbReference type="InterPro" id="IPR022346">
    <property type="entry name" value="T2SS_GspH"/>
</dbReference>
<dbReference type="AlphaFoldDB" id="A0A485M7G7"/>
<sequence>MALPDLGKLLSRKSLSSQADKIALSLHRARDLAMEQGHDWKVVFHPAEGTWVCFGDADGDSEMDETEQRLGPDRLDRKVCFGCVSGTGPNGTVVPGDGISFVDNRISYSPLGCCNSGSIYIRSEDRSMAIRVLPASGAVRMWEYRGAWEALP</sequence>
<dbReference type="GO" id="GO:0015627">
    <property type="term" value="C:type II protein secretion system complex"/>
    <property type="evidence" value="ECO:0007669"/>
    <property type="project" value="InterPro"/>
</dbReference>
<evidence type="ECO:0000256" key="3">
    <source>
        <dbReference type="ARBA" id="ARBA00022481"/>
    </source>
</evidence>
<evidence type="ECO:0000256" key="2">
    <source>
        <dbReference type="ARBA" id="ARBA00022475"/>
    </source>
</evidence>
<organism evidence="9">
    <name type="scientific">anaerobic digester metagenome</name>
    <dbReference type="NCBI Taxonomy" id="1263854"/>
    <lineage>
        <taxon>unclassified sequences</taxon>
        <taxon>metagenomes</taxon>
        <taxon>ecological metagenomes</taxon>
    </lineage>
</organism>
<protein>
    <recommendedName>
        <fullName evidence="8">General secretion pathway GspH domain-containing protein</fullName>
    </recommendedName>
</protein>
<proteinExistence type="predicted"/>
<keyword evidence="7" id="KW-0472">Membrane</keyword>
<dbReference type="GO" id="GO:0015628">
    <property type="term" value="P:protein secretion by the type II secretion system"/>
    <property type="evidence" value="ECO:0007669"/>
    <property type="project" value="InterPro"/>
</dbReference>
<keyword evidence="4" id="KW-0997">Cell inner membrane</keyword>
<dbReference type="GO" id="GO:0005886">
    <property type="term" value="C:plasma membrane"/>
    <property type="evidence" value="ECO:0007669"/>
    <property type="project" value="UniProtKB-SubCell"/>
</dbReference>
<keyword evidence="5" id="KW-0812">Transmembrane</keyword>
<dbReference type="EMBL" id="CAADRM010000142">
    <property type="protein sequence ID" value="VFU17941.1"/>
    <property type="molecule type" value="Genomic_DNA"/>
</dbReference>
<reference evidence="9" key="1">
    <citation type="submission" date="2019-03" db="EMBL/GenBank/DDBJ databases">
        <authorList>
            <person name="Hao L."/>
        </authorList>
    </citation>
    <scope>NUCLEOTIDE SEQUENCE</scope>
</reference>
<evidence type="ECO:0000256" key="5">
    <source>
        <dbReference type="ARBA" id="ARBA00022692"/>
    </source>
</evidence>
<gene>
    <name evidence="9" type="ORF">SCFA_750013</name>
</gene>
<evidence type="ECO:0000256" key="1">
    <source>
        <dbReference type="ARBA" id="ARBA00004377"/>
    </source>
</evidence>
<comment type="subcellular location">
    <subcellularLocation>
        <location evidence="1">Cell inner membrane</location>
        <topology evidence="1">Single-pass membrane protein</topology>
    </subcellularLocation>
</comment>
<dbReference type="Pfam" id="PF12019">
    <property type="entry name" value="GspH"/>
    <property type="match status" value="1"/>
</dbReference>
<evidence type="ECO:0000313" key="9">
    <source>
        <dbReference type="EMBL" id="VFU17941.1"/>
    </source>
</evidence>
<keyword evidence="3" id="KW-0488">Methylation</keyword>
<keyword evidence="2" id="KW-1003">Cell membrane</keyword>
<keyword evidence="6" id="KW-1133">Transmembrane helix</keyword>
<evidence type="ECO:0000259" key="8">
    <source>
        <dbReference type="Pfam" id="PF12019"/>
    </source>
</evidence>
<accession>A0A485M7G7</accession>
<evidence type="ECO:0000256" key="7">
    <source>
        <dbReference type="ARBA" id="ARBA00023136"/>
    </source>
</evidence>
<evidence type="ECO:0000256" key="6">
    <source>
        <dbReference type="ARBA" id="ARBA00022989"/>
    </source>
</evidence>
<evidence type="ECO:0000256" key="4">
    <source>
        <dbReference type="ARBA" id="ARBA00022519"/>
    </source>
</evidence>
<name>A0A485M7G7_9ZZZZ</name>
<feature type="domain" description="General secretion pathway GspH" evidence="8">
    <location>
        <begin position="18"/>
        <end position="134"/>
    </location>
</feature>